<comment type="similarity">
    <text evidence="1">Belongs to the glycosyltransferase 2 family.</text>
</comment>
<dbReference type="PANTHER" id="PTHR43630">
    <property type="entry name" value="POLY-BETA-1,6-N-ACETYL-D-GLUCOSAMINE SYNTHASE"/>
    <property type="match status" value="1"/>
</dbReference>
<evidence type="ECO:0000256" key="1">
    <source>
        <dbReference type="ARBA" id="ARBA00006739"/>
    </source>
</evidence>
<dbReference type="OrthoDB" id="9797391at2"/>
<dbReference type="EMBL" id="QICB01000002">
    <property type="protein sequence ID" value="RNL20517.1"/>
    <property type="molecule type" value="Genomic_DNA"/>
</dbReference>
<dbReference type="InterPro" id="IPR029044">
    <property type="entry name" value="Nucleotide-diphossugar_trans"/>
</dbReference>
<gene>
    <name evidence="5" type="ORF">DMP07_02645</name>
</gene>
<keyword evidence="4" id="KW-0812">Transmembrane</keyword>
<feature type="transmembrane region" description="Helical" evidence="4">
    <location>
        <begin position="318"/>
        <end position="340"/>
    </location>
</feature>
<evidence type="ECO:0000313" key="6">
    <source>
        <dbReference type="Proteomes" id="UP000267368"/>
    </source>
</evidence>
<feature type="transmembrane region" description="Helical" evidence="4">
    <location>
        <begin position="281"/>
        <end position="298"/>
    </location>
</feature>
<dbReference type="PANTHER" id="PTHR43630:SF1">
    <property type="entry name" value="POLY-BETA-1,6-N-ACETYL-D-GLUCOSAMINE SYNTHASE"/>
    <property type="match status" value="1"/>
</dbReference>
<feature type="transmembrane region" description="Helical" evidence="4">
    <location>
        <begin position="388"/>
        <end position="410"/>
    </location>
</feature>
<name>A0A3N0AH66_9ACTN</name>
<evidence type="ECO:0000256" key="3">
    <source>
        <dbReference type="ARBA" id="ARBA00022679"/>
    </source>
</evidence>
<feature type="transmembrane region" description="Helical" evidence="4">
    <location>
        <begin position="20"/>
        <end position="39"/>
    </location>
</feature>
<dbReference type="GO" id="GO:0016757">
    <property type="term" value="F:glycosyltransferase activity"/>
    <property type="evidence" value="ECO:0007669"/>
    <property type="project" value="UniProtKB-KW"/>
</dbReference>
<reference evidence="6" key="1">
    <citation type="submission" date="2018-05" db="EMBL/GenBank/DDBJ databases">
        <title>Genome Sequencing of selected type strains of the family Eggerthellaceae.</title>
        <authorList>
            <person name="Danylec N."/>
            <person name="Stoll D.A."/>
            <person name="Doetsch A."/>
            <person name="Huch M."/>
        </authorList>
    </citation>
    <scope>NUCLEOTIDE SEQUENCE [LARGE SCALE GENOMIC DNA]</scope>
    <source>
        <strain evidence="6">DSM 17537</strain>
    </source>
</reference>
<sequence length="435" mass="49507">MLDQFLSQLTVVDIFNTGVFLAFTICYVYQFFYIFTVLTKKPPKQEAKRNHRYAVMISARNEIAVIGDLIHSIRMQNYPQELIDIFVIADNCTDDTARVAREAGATDVFERFNKELIGKGYALDFGYKRIQELYADNGYEAYFVFDADNVLDVNYFREMNKVFDGGAIASTSYRNSKNYGSNWISAGYAVWFLREAKYLSQARLTLNTSCAISGTGFYIAADVLARHGGWKWHLLTEDIEFSAQTITEGGRISYCPTAMLYDEQPVTFKDSWNQRFRWAKGFYQVFAHYAWGLLKGIFTNKKGARFACYDMLMTIAPAMLLTIITIGFNGTIAVLALLGYISAGSMVVSALSCMFFCLFNYCLFMFILGALTTFTEWDNIHSTPGKKIAYLFTFPFFMLTYIPIALIALVKKAKWKPISHTISVDVEQMSKASQK</sequence>
<keyword evidence="6" id="KW-1185">Reference proteome</keyword>
<accession>A0A3N0AH66</accession>
<dbReference type="RefSeq" id="WP_123197624.1">
    <property type="nucleotide sequence ID" value="NZ_QICB01000002.1"/>
</dbReference>
<evidence type="ECO:0000256" key="4">
    <source>
        <dbReference type="SAM" id="Phobius"/>
    </source>
</evidence>
<dbReference type="CDD" id="cd06438">
    <property type="entry name" value="EpsO_like"/>
    <property type="match status" value="1"/>
</dbReference>
<keyword evidence="2 5" id="KW-0328">Glycosyltransferase</keyword>
<dbReference type="SUPFAM" id="SSF53448">
    <property type="entry name" value="Nucleotide-diphospho-sugar transferases"/>
    <property type="match status" value="1"/>
</dbReference>
<proteinExistence type="inferred from homology"/>
<organism evidence="5 6">
    <name type="scientific">Slackia faecicanis</name>
    <dbReference type="NCBI Taxonomy" id="255723"/>
    <lineage>
        <taxon>Bacteria</taxon>
        <taxon>Bacillati</taxon>
        <taxon>Actinomycetota</taxon>
        <taxon>Coriobacteriia</taxon>
        <taxon>Eggerthellales</taxon>
        <taxon>Eggerthellaceae</taxon>
        <taxon>Slackia</taxon>
    </lineage>
</organism>
<keyword evidence="4" id="KW-1133">Transmembrane helix</keyword>
<feature type="transmembrane region" description="Helical" evidence="4">
    <location>
        <begin position="347"/>
        <end position="368"/>
    </location>
</feature>
<dbReference type="Gene3D" id="3.90.550.10">
    <property type="entry name" value="Spore Coat Polysaccharide Biosynthesis Protein SpsA, Chain A"/>
    <property type="match status" value="1"/>
</dbReference>
<comment type="caution">
    <text evidence="5">The sequence shown here is derived from an EMBL/GenBank/DDBJ whole genome shotgun (WGS) entry which is preliminary data.</text>
</comment>
<keyword evidence="3 5" id="KW-0808">Transferase</keyword>
<dbReference type="Pfam" id="PF13641">
    <property type="entry name" value="Glyco_tranf_2_3"/>
    <property type="match status" value="1"/>
</dbReference>
<dbReference type="AlphaFoldDB" id="A0A3N0AH66"/>
<keyword evidence="4" id="KW-0472">Membrane</keyword>
<evidence type="ECO:0000256" key="2">
    <source>
        <dbReference type="ARBA" id="ARBA00022676"/>
    </source>
</evidence>
<dbReference type="Proteomes" id="UP000267368">
    <property type="component" value="Unassembled WGS sequence"/>
</dbReference>
<evidence type="ECO:0000313" key="5">
    <source>
        <dbReference type="EMBL" id="RNL20517.1"/>
    </source>
</evidence>
<protein>
    <submittedName>
        <fullName evidence="5">N-acetylglucosaminyltransferase</fullName>
    </submittedName>
</protein>